<name>A0A0E9PC92_ANGAN</name>
<organism evidence="1">
    <name type="scientific">Anguilla anguilla</name>
    <name type="common">European freshwater eel</name>
    <name type="synonym">Muraena anguilla</name>
    <dbReference type="NCBI Taxonomy" id="7936"/>
    <lineage>
        <taxon>Eukaryota</taxon>
        <taxon>Metazoa</taxon>
        <taxon>Chordata</taxon>
        <taxon>Craniata</taxon>
        <taxon>Vertebrata</taxon>
        <taxon>Euteleostomi</taxon>
        <taxon>Actinopterygii</taxon>
        <taxon>Neopterygii</taxon>
        <taxon>Teleostei</taxon>
        <taxon>Anguilliformes</taxon>
        <taxon>Anguillidae</taxon>
        <taxon>Anguilla</taxon>
    </lineage>
</organism>
<proteinExistence type="predicted"/>
<evidence type="ECO:0000313" key="1">
    <source>
        <dbReference type="EMBL" id="JAH01882.1"/>
    </source>
</evidence>
<sequence length="36" mass="4216">MCCVPIDLLAEQKFMKLAVIMQSSKFRQGKKHQHLQ</sequence>
<reference evidence="1" key="2">
    <citation type="journal article" date="2015" name="Fish Shellfish Immunol.">
        <title>Early steps in the European eel (Anguilla anguilla)-Vibrio vulnificus interaction in the gills: Role of the RtxA13 toxin.</title>
        <authorList>
            <person name="Callol A."/>
            <person name="Pajuelo D."/>
            <person name="Ebbesson L."/>
            <person name="Teles M."/>
            <person name="MacKenzie S."/>
            <person name="Amaro C."/>
        </authorList>
    </citation>
    <scope>NUCLEOTIDE SEQUENCE</scope>
</reference>
<protein>
    <submittedName>
        <fullName evidence="1">Uncharacterized protein</fullName>
    </submittedName>
</protein>
<accession>A0A0E9PC92</accession>
<dbReference type="EMBL" id="GBXM01106695">
    <property type="protein sequence ID" value="JAH01882.1"/>
    <property type="molecule type" value="Transcribed_RNA"/>
</dbReference>
<dbReference type="AlphaFoldDB" id="A0A0E9PC92"/>
<reference evidence="1" key="1">
    <citation type="submission" date="2014-11" db="EMBL/GenBank/DDBJ databases">
        <authorList>
            <person name="Amaro Gonzalez C."/>
        </authorList>
    </citation>
    <scope>NUCLEOTIDE SEQUENCE</scope>
</reference>